<evidence type="ECO:0000313" key="3">
    <source>
        <dbReference type="EMBL" id="MCP2356099.1"/>
    </source>
</evidence>
<accession>A0A9X2GBG0</accession>
<feature type="signal peptide" evidence="2">
    <location>
        <begin position="1"/>
        <end position="19"/>
    </location>
</feature>
<dbReference type="PROSITE" id="PS51257">
    <property type="entry name" value="PROKAR_LIPOPROTEIN"/>
    <property type="match status" value="1"/>
</dbReference>
<protein>
    <recommendedName>
        <fullName evidence="5">ABC transporter</fullName>
    </recommendedName>
</protein>
<dbReference type="InterPro" id="IPR011044">
    <property type="entry name" value="Quino_amine_DH_bsu"/>
</dbReference>
<dbReference type="Proteomes" id="UP001139648">
    <property type="component" value="Unassembled WGS sequence"/>
</dbReference>
<organism evidence="3 4">
    <name type="scientific">Nonomuraea thailandensis</name>
    <dbReference type="NCBI Taxonomy" id="1188745"/>
    <lineage>
        <taxon>Bacteria</taxon>
        <taxon>Bacillati</taxon>
        <taxon>Actinomycetota</taxon>
        <taxon>Actinomycetes</taxon>
        <taxon>Streptosporangiales</taxon>
        <taxon>Streptosporangiaceae</taxon>
        <taxon>Nonomuraea</taxon>
    </lineage>
</organism>
<keyword evidence="4" id="KW-1185">Reference proteome</keyword>
<dbReference type="Gene3D" id="2.130.10.10">
    <property type="entry name" value="YVTN repeat-like/Quinoprotein amine dehydrogenase"/>
    <property type="match status" value="1"/>
</dbReference>
<feature type="compositionally biased region" description="Low complexity" evidence="1">
    <location>
        <begin position="81"/>
        <end position="95"/>
    </location>
</feature>
<feature type="region of interest" description="Disordered" evidence="1">
    <location>
        <begin position="81"/>
        <end position="116"/>
    </location>
</feature>
<evidence type="ECO:0000313" key="4">
    <source>
        <dbReference type="Proteomes" id="UP001139648"/>
    </source>
</evidence>
<reference evidence="3" key="1">
    <citation type="submission" date="2022-06" db="EMBL/GenBank/DDBJ databases">
        <title>Sequencing the genomes of 1000 actinobacteria strains.</title>
        <authorList>
            <person name="Klenk H.-P."/>
        </authorList>
    </citation>
    <scope>NUCLEOTIDE SEQUENCE</scope>
    <source>
        <strain evidence="3">DSM 46694</strain>
    </source>
</reference>
<keyword evidence="2" id="KW-0732">Signal</keyword>
<gene>
    <name evidence="3" type="ORF">HD597_003119</name>
</gene>
<sequence length="419" mass="43193">MSRSIIAILAAGALLAGCAAERGASGTGTAETGGPEQVPHGYVEGAEETAEPQLRLVLSDGATDRAHVLDLLTGRTAEVPAAAAHGGPPSGNASGDPSHDAPEGTTQGDAPPAGVREIVGNGRHAFLTTAPGALRVIDSGGWTVDHGDHVHYYRAATRDLGTIAGRPPYDVTGDAAITAVRSGDGTVMLFDRARMDEGELTETGRLTADAVVPYGERLLVARDGAVQVRARTGEPGATVGSCADAEGTALTRRGAVFGCADGALLVTGRDGAFESVKIRYPRGVGKGERARAFRHRPGSSTLAAEAGERGVWVLDVTGRTWRLLETGPVVAVNATGDDTPVLSLTGDGALRAHDPVTGEETARTRLPAGATGIQVDTSRAYVNDPAGRAVHEIDYNDDLRRARTLRPGLAPAYLTETGR</sequence>
<dbReference type="RefSeq" id="WP_253742865.1">
    <property type="nucleotide sequence ID" value="NZ_BAABKA010000001.1"/>
</dbReference>
<dbReference type="InterPro" id="IPR015943">
    <property type="entry name" value="WD40/YVTN_repeat-like_dom_sf"/>
</dbReference>
<dbReference type="AlphaFoldDB" id="A0A9X2GBG0"/>
<feature type="chain" id="PRO_5040978560" description="ABC transporter" evidence="2">
    <location>
        <begin position="20"/>
        <end position="419"/>
    </location>
</feature>
<evidence type="ECO:0008006" key="5">
    <source>
        <dbReference type="Google" id="ProtNLM"/>
    </source>
</evidence>
<evidence type="ECO:0000256" key="2">
    <source>
        <dbReference type="SAM" id="SignalP"/>
    </source>
</evidence>
<proteinExistence type="predicted"/>
<dbReference type="EMBL" id="JAMZEB010000002">
    <property type="protein sequence ID" value="MCP2356099.1"/>
    <property type="molecule type" value="Genomic_DNA"/>
</dbReference>
<name>A0A9X2GBG0_9ACTN</name>
<comment type="caution">
    <text evidence="3">The sequence shown here is derived from an EMBL/GenBank/DDBJ whole genome shotgun (WGS) entry which is preliminary data.</text>
</comment>
<dbReference type="SUPFAM" id="SSF50969">
    <property type="entry name" value="YVTN repeat-like/Quinoprotein amine dehydrogenase"/>
    <property type="match status" value="1"/>
</dbReference>
<evidence type="ECO:0000256" key="1">
    <source>
        <dbReference type="SAM" id="MobiDB-lite"/>
    </source>
</evidence>